<accession>A0ABW9ZPA9</accession>
<name>A0ABW9ZPA9_9BACT</name>
<comment type="caution">
    <text evidence="3">The sequence shown here is derived from an EMBL/GenBank/DDBJ whole genome shotgun (WGS) entry which is preliminary data.</text>
</comment>
<keyword evidence="4" id="KW-1185">Reference proteome</keyword>
<organism evidence="3 4">
    <name type="scientific">Sediminibacterium roseum</name>
    <dbReference type="NCBI Taxonomy" id="1978412"/>
    <lineage>
        <taxon>Bacteria</taxon>
        <taxon>Pseudomonadati</taxon>
        <taxon>Bacteroidota</taxon>
        <taxon>Chitinophagia</taxon>
        <taxon>Chitinophagales</taxon>
        <taxon>Chitinophagaceae</taxon>
        <taxon>Sediminibacterium</taxon>
    </lineage>
</organism>
<evidence type="ECO:0000313" key="4">
    <source>
        <dbReference type="Proteomes" id="UP000753802"/>
    </source>
</evidence>
<keyword evidence="1" id="KW-0812">Transmembrane</keyword>
<dbReference type="Proteomes" id="UP000753802">
    <property type="component" value="Unassembled WGS sequence"/>
</dbReference>
<feature type="transmembrane region" description="Helical" evidence="1">
    <location>
        <begin position="12"/>
        <end position="33"/>
    </location>
</feature>
<dbReference type="SMART" id="SM00471">
    <property type="entry name" value="HDc"/>
    <property type="match status" value="1"/>
</dbReference>
<dbReference type="RefSeq" id="WP_161817237.1">
    <property type="nucleotide sequence ID" value="NZ_JAACJS010000002.1"/>
</dbReference>
<dbReference type="InterPro" id="IPR045509">
    <property type="entry name" value="HD_assoc_2"/>
</dbReference>
<keyword evidence="1" id="KW-0472">Membrane</keyword>
<dbReference type="InterPro" id="IPR050135">
    <property type="entry name" value="dGTPase-like"/>
</dbReference>
<sequence>MSIKKRKIINDPVYGFITINHPLIFSIIAHPYYQRLRRIQQMAMAQLVYPGAVHTRLHHSLGAYHLMCNAVMELRSKGVEITEEEETAVKAGILLHDIGHGPFSHALEHIVVKGVHHEQLSLQIMQVINEELDGQLDLTIKIFTDQYHKPFLHQLISGQLDVDRMDYLSRDSFYSGVSEGVIGYDRILKMLVVHNGQLMVEEKGIYSVEKFLVARRQMYWQVYLHKTVVAAEKMLVKILERVRAIYREEDEMLSTLSDLDFFLGKFNGEMNTAALEKFCSIDDHDVMHAIKRWSKHPDKILSLLCTRFLNRKLYKARIQAEPFDENYIEKKKHETAEKFGIGMEDIGYFCFTGEATNTLYQTKDERINILFKDGTVKDISGIENALIQQNLSAAVKKFYICLLD</sequence>
<reference evidence="3 4" key="1">
    <citation type="submission" date="2020-01" db="EMBL/GenBank/DDBJ databases">
        <title>Genome analysis.</title>
        <authorList>
            <person name="Wu S."/>
            <person name="Wang G."/>
        </authorList>
    </citation>
    <scope>NUCLEOTIDE SEQUENCE [LARGE SCALE GENOMIC DNA]</scope>
    <source>
        <strain evidence="3 4">SYL130</strain>
    </source>
</reference>
<feature type="domain" description="HD/PDEase" evidence="2">
    <location>
        <begin position="52"/>
        <end position="177"/>
    </location>
</feature>
<keyword evidence="1" id="KW-1133">Transmembrane helix</keyword>
<dbReference type="CDD" id="cd00077">
    <property type="entry name" value="HDc"/>
    <property type="match status" value="1"/>
</dbReference>
<evidence type="ECO:0000313" key="3">
    <source>
        <dbReference type="EMBL" id="NCI48929.1"/>
    </source>
</evidence>
<evidence type="ECO:0000259" key="2">
    <source>
        <dbReference type="SMART" id="SM00471"/>
    </source>
</evidence>
<dbReference type="InterPro" id="IPR003607">
    <property type="entry name" value="HD/PDEase_dom"/>
</dbReference>
<protein>
    <submittedName>
        <fullName evidence="3">HD domain-containing protein</fullName>
    </submittedName>
</protein>
<dbReference type="PANTHER" id="PTHR11373">
    <property type="entry name" value="DEOXYNUCLEOSIDE TRIPHOSPHATE TRIPHOSPHOHYDROLASE"/>
    <property type="match status" value="1"/>
</dbReference>
<dbReference type="InterPro" id="IPR006674">
    <property type="entry name" value="HD_domain"/>
</dbReference>
<evidence type="ECO:0000256" key="1">
    <source>
        <dbReference type="SAM" id="Phobius"/>
    </source>
</evidence>
<gene>
    <name evidence="3" type="ORF">GWC95_03275</name>
</gene>
<dbReference type="Pfam" id="PF01966">
    <property type="entry name" value="HD"/>
    <property type="match status" value="1"/>
</dbReference>
<dbReference type="Gene3D" id="1.10.3210.10">
    <property type="entry name" value="Hypothetical protein af1432"/>
    <property type="match status" value="1"/>
</dbReference>
<dbReference type="SUPFAM" id="SSF109604">
    <property type="entry name" value="HD-domain/PDEase-like"/>
    <property type="match status" value="1"/>
</dbReference>
<dbReference type="EMBL" id="JAACJS010000002">
    <property type="protein sequence ID" value="NCI48929.1"/>
    <property type="molecule type" value="Genomic_DNA"/>
</dbReference>
<proteinExistence type="predicted"/>
<dbReference type="Pfam" id="PF19276">
    <property type="entry name" value="HD_assoc_2"/>
    <property type="match status" value="1"/>
</dbReference>
<dbReference type="PANTHER" id="PTHR11373:SF4">
    <property type="entry name" value="DEOXYNUCLEOSIDE TRIPHOSPHATE TRIPHOSPHOHYDROLASE SAMHD1"/>
    <property type="match status" value="1"/>
</dbReference>